<dbReference type="Proteomes" id="UP000095286">
    <property type="component" value="Unplaced"/>
</dbReference>
<organism evidence="1 2">
    <name type="scientific">Rhabditophanes sp. KR3021</name>
    <dbReference type="NCBI Taxonomy" id="114890"/>
    <lineage>
        <taxon>Eukaryota</taxon>
        <taxon>Metazoa</taxon>
        <taxon>Ecdysozoa</taxon>
        <taxon>Nematoda</taxon>
        <taxon>Chromadorea</taxon>
        <taxon>Rhabditida</taxon>
        <taxon>Tylenchina</taxon>
        <taxon>Panagrolaimomorpha</taxon>
        <taxon>Strongyloidoidea</taxon>
        <taxon>Alloionematidae</taxon>
        <taxon>Rhabditophanes</taxon>
    </lineage>
</organism>
<dbReference type="WBParaSite" id="RSKR_0000947200.1">
    <property type="protein sequence ID" value="RSKR_0000947200.1"/>
    <property type="gene ID" value="RSKR_0000947200"/>
</dbReference>
<reference evidence="2" key="1">
    <citation type="submission" date="2016-11" db="UniProtKB">
        <authorList>
            <consortium name="WormBaseParasite"/>
        </authorList>
    </citation>
    <scope>IDENTIFICATION</scope>
    <source>
        <strain evidence="2">KR3021</strain>
    </source>
</reference>
<sequence>MSGKYFNRIKQFMTLASNKETHMKSLTQARLIHADEGNVKIELEVLKEHTNPFGTLHGGYSSTLIDNVTTMALISTIKGSPGVSVDLHVSFLSSAKIGETIVVEATVVKSGKNLAFSEGKIYNKATNALVASGLHTQAFPYNPLAVKEK</sequence>
<proteinExistence type="predicted"/>
<evidence type="ECO:0000313" key="1">
    <source>
        <dbReference type="Proteomes" id="UP000095286"/>
    </source>
</evidence>
<name>A0AC35UAL5_9BILA</name>
<evidence type="ECO:0000313" key="2">
    <source>
        <dbReference type="WBParaSite" id="RSKR_0000947200.1"/>
    </source>
</evidence>
<accession>A0AC35UAL5</accession>
<protein>
    <submittedName>
        <fullName evidence="2">4HBT domain-containing protein</fullName>
    </submittedName>
</protein>